<reference evidence="2" key="1">
    <citation type="submission" date="2024-06" db="EMBL/GenBank/DDBJ databases">
        <authorList>
            <person name="Liu X."/>
            <person name="Lenzi L."/>
            <person name="Haldenby T S."/>
            <person name="Uol C."/>
        </authorList>
    </citation>
    <scope>NUCLEOTIDE SEQUENCE</scope>
</reference>
<name>A0AAV2U1R2_CALDB</name>
<dbReference type="Proteomes" id="UP001497525">
    <property type="component" value="Unassembled WGS sequence"/>
</dbReference>
<dbReference type="EMBL" id="CAXLJL010000934">
    <property type="protein sequence ID" value="CAL5142044.1"/>
    <property type="molecule type" value="Genomic_DNA"/>
</dbReference>
<evidence type="ECO:0000313" key="2">
    <source>
        <dbReference type="EMBL" id="CAL5142044.1"/>
    </source>
</evidence>
<comment type="caution">
    <text evidence="2">The sequence shown here is derived from an EMBL/GenBank/DDBJ whole genome shotgun (WGS) entry which is preliminary data.</text>
</comment>
<accession>A0AAV2U1R2</accession>
<dbReference type="EMBL" id="CAXLJL010000934">
    <property type="protein sequence ID" value="CAL5142043.1"/>
    <property type="molecule type" value="Genomic_DNA"/>
</dbReference>
<evidence type="ECO:0000313" key="1">
    <source>
        <dbReference type="EMBL" id="CAL5142043.1"/>
    </source>
</evidence>
<organism evidence="2 3">
    <name type="scientific">Calicophoron daubneyi</name>
    <name type="common">Rumen fluke</name>
    <name type="synonym">Paramphistomum daubneyi</name>
    <dbReference type="NCBI Taxonomy" id="300641"/>
    <lineage>
        <taxon>Eukaryota</taxon>
        <taxon>Metazoa</taxon>
        <taxon>Spiralia</taxon>
        <taxon>Lophotrochozoa</taxon>
        <taxon>Platyhelminthes</taxon>
        <taxon>Trematoda</taxon>
        <taxon>Digenea</taxon>
        <taxon>Plagiorchiida</taxon>
        <taxon>Pronocephalata</taxon>
        <taxon>Paramphistomoidea</taxon>
        <taxon>Paramphistomidae</taxon>
        <taxon>Calicophoron</taxon>
    </lineage>
</organism>
<dbReference type="AlphaFoldDB" id="A0AAV2U1R2"/>
<proteinExistence type="predicted"/>
<evidence type="ECO:0000313" key="3">
    <source>
        <dbReference type="Proteomes" id="UP001497525"/>
    </source>
</evidence>
<protein>
    <submittedName>
        <fullName evidence="2">Uncharacterized protein</fullName>
    </submittedName>
</protein>
<gene>
    <name evidence="1" type="ORF">CDAUBV1_LOCUS17327</name>
    <name evidence="2" type="ORF">CDAUBV1_LOCUS17328</name>
</gene>
<sequence length="104" mass="11884">MKSGRLPTIWKARKILHLTMSLKMFSSDQHEASEDASEDSLNDYLEFVGGDVSTLCHITHTTQSGSVGRKKVSPNIVQFQAVLVTFDFTRYCRLKQRTHNIRKI</sequence>